<dbReference type="EMBL" id="JAOTPO010000005">
    <property type="protein sequence ID" value="MDE5413546.1"/>
    <property type="molecule type" value="Genomic_DNA"/>
</dbReference>
<evidence type="ECO:0000256" key="3">
    <source>
        <dbReference type="ARBA" id="ARBA00022801"/>
    </source>
</evidence>
<dbReference type="InterPro" id="IPR000064">
    <property type="entry name" value="NLP_P60_dom"/>
</dbReference>
<protein>
    <submittedName>
        <fullName evidence="6">C40 family peptidase</fullName>
    </submittedName>
</protein>
<dbReference type="InterPro" id="IPR051202">
    <property type="entry name" value="Peptidase_C40"/>
</dbReference>
<proteinExistence type="inferred from homology"/>
<sequence length="79" mass="8927">MIFSRTFRQQASLGTSVQNLERGDLISFTNQDLYTDGRVGHVGIYMGNGDMTHASSSEVFILLKTLWKLDIGKQNYLLK</sequence>
<keyword evidence="3" id="KW-0378">Hydrolase</keyword>
<evidence type="ECO:0000313" key="6">
    <source>
        <dbReference type="EMBL" id="MDE5413546.1"/>
    </source>
</evidence>
<evidence type="ECO:0000256" key="2">
    <source>
        <dbReference type="ARBA" id="ARBA00022670"/>
    </source>
</evidence>
<evidence type="ECO:0000313" key="7">
    <source>
        <dbReference type="Proteomes" id="UP001148125"/>
    </source>
</evidence>
<name>A0ABT5VDK8_9BACI</name>
<gene>
    <name evidence="6" type="ORF">N7Z68_09115</name>
</gene>
<comment type="similarity">
    <text evidence="1">Belongs to the peptidase C40 family.</text>
</comment>
<accession>A0ABT5VDK8</accession>
<dbReference type="Pfam" id="PF00877">
    <property type="entry name" value="NLPC_P60"/>
    <property type="match status" value="1"/>
</dbReference>
<dbReference type="InterPro" id="IPR038765">
    <property type="entry name" value="Papain-like_cys_pep_sf"/>
</dbReference>
<dbReference type="SUPFAM" id="SSF54001">
    <property type="entry name" value="Cysteine proteinases"/>
    <property type="match status" value="1"/>
</dbReference>
<reference evidence="6" key="1">
    <citation type="submission" date="2024-05" db="EMBL/GenBank/DDBJ databases">
        <title>Alkalihalobacillus sp. strain MEB203 novel alkaliphilic bacterium from Lonar Lake, India.</title>
        <authorList>
            <person name="Joshi A."/>
            <person name="Thite S."/>
            <person name="Mengade P."/>
        </authorList>
    </citation>
    <scope>NUCLEOTIDE SEQUENCE</scope>
    <source>
        <strain evidence="6">MEB 203</strain>
    </source>
</reference>
<dbReference type="PANTHER" id="PTHR47053">
    <property type="entry name" value="MUREIN DD-ENDOPEPTIDASE MEPH-RELATED"/>
    <property type="match status" value="1"/>
</dbReference>
<keyword evidence="4" id="KW-0788">Thiol protease</keyword>
<dbReference type="PANTHER" id="PTHR47053:SF1">
    <property type="entry name" value="MUREIN DD-ENDOPEPTIDASE MEPH-RELATED"/>
    <property type="match status" value="1"/>
</dbReference>
<dbReference type="Proteomes" id="UP001148125">
    <property type="component" value="Unassembled WGS sequence"/>
</dbReference>
<feature type="domain" description="NlpC/P60" evidence="5">
    <location>
        <begin position="5"/>
        <end position="59"/>
    </location>
</feature>
<dbReference type="Gene3D" id="3.90.1720.10">
    <property type="entry name" value="endopeptidase domain like (from Nostoc punctiforme)"/>
    <property type="match status" value="1"/>
</dbReference>
<organism evidence="6 7">
    <name type="scientific">Alkalihalobacterium chitinilyticum</name>
    <dbReference type="NCBI Taxonomy" id="2980103"/>
    <lineage>
        <taxon>Bacteria</taxon>
        <taxon>Bacillati</taxon>
        <taxon>Bacillota</taxon>
        <taxon>Bacilli</taxon>
        <taxon>Bacillales</taxon>
        <taxon>Bacillaceae</taxon>
        <taxon>Alkalihalobacterium</taxon>
    </lineage>
</organism>
<comment type="caution">
    <text evidence="6">The sequence shown here is derived from an EMBL/GenBank/DDBJ whole genome shotgun (WGS) entry which is preliminary data.</text>
</comment>
<evidence type="ECO:0000259" key="5">
    <source>
        <dbReference type="Pfam" id="PF00877"/>
    </source>
</evidence>
<evidence type="ECO:0000256" key="4">
    <source>
        <dbReference type="ARBA" id="ARBA00022807"/>
    </source>
</evidence>
<evidence type="ECO:0000256" key="1">
    <source>
        <dbReference type="ARBA" id="ARBA00007074"/>
    </source>
</evidence>
<keyword evidence="2" id="KW-0645">Protease</keyword>
<keyword evidence="7" id="KW-1185">Reference proteome</keyword>